<dbReference type="PATRIC" id="fig|1449336.4.peg.2388"/>
<feature type="domain" description="DUF4097" evidence="2">
    <location>
        <begin position="215"/>
        <end position="372"/>
    </location>
</feature>
<evidence type="ECO:0000313" key="3">
    <source>
        <dbReference type="EMBL" id="KRN54763.1"/>
    </source>
</evidence>
<protein>
    <recommendedName>
        <fullName evidence="2">DUF4097 domain-containing protein</fullName>
    </recommendedName>
</protein>
<dbReference type="InterPro" id="IPR025164">
    <property type="entry name" value="Toastrack_DUF4097"/>
</dbReference>
<organism evidence="3 4">
    <name type="scientific">Carnobacterium divergens DSM 20623</name>
    <dbReference type="NCBI Taxonomy" id="1449336"/>
    <lineage>
        <taxon>Bacteria</taxon>
        <taxon>Bacillati</taxon>
        <taxon>Bacillota</taxon>
        <taxon>Bacilli</taxon>
        <taxon>Lactobacillales</taxon>
        <taxon>Carnobacteriaceae</taxon>
        <taxon>Carnobacterium</taxon>
    </lineage>
</organism>
<dbReference type="Pfam" id="PF13349">
    <property type="entry name" value="DUF4097"/>
    <property type="match status" value="1"/>
</dbReference>
<accession>A0A0R2HQH6</accession>
<evidence type="ECO:0000259" key="2">
    <source>
        <dbReference type="Pfam" id="PF13349"/>
    </source>
</evidence>
<keyword evidence="1" id="KW-0472">Membrane</keyword>
<feature type="transmembrane region" description="Helical" evidence="1">
    <location>
        <begin position="135"/>
        <end position="154"/>
    </location>
</feature>
<dbReference type="GeneID" id="89589340"/>
<dbReference type="eggNOG" id="COG3595">
    <property type="taxonomic scope" value="Bacteria"/>
</dbReference>
<dbReference type="AlphaFoldDB" id="A0A0R2HQH6"/>
<feature type="transmembrane region" description="Helical" evidence="1">
    <location>
        <begin position="97"/>
        <end position="123"/>
    </location>
</feature>
<reference evidence="3 4" key="1">
    <citation type="journal article" date="2015" name="Genome Announc.">
        <title>Expanding the biotechnology potential of lactobacilli through comparative genomics of 213 strains and associated genera.</title>
        <authorList>
            <person name="Sun Z."/>
            <person name="Harris H.M."/>
            <person name="McCann A."/>
            <person name="Guo C."/>
            <person name="Argimon S."/>
            <person name="Zhang W."/>
            <person name="Yang X."/>
            <person name="Jeffery I.B."/>
            <person name="Cooney J.C."/>
            <person name="Kagawa T.F."/>
            <person name="Liu W."/>
            <person name="Song Y."/>
            <person name="Salvetti E."/>
            <person name="Wrobel A."/>
            <person name="Rasinkangas P."/>
            <person name="Parkhill J."/>
            <person name="Rea M.C."/>
            <person name="O'Sullivan O."/>
            <person name="Ritari J."/>
            <person name="Douillard F.P."/>
            <person name="Paul Ross R."/>
            <person name="Yang R."/>
            <person name="Briner A.E."/>
            <person name="Felis G.E."/>
            <person name="de Vos W.M."/>
            <person name="Barrangou R."/>
            <person name="Klaenhammer T.R."/>
            <person name="Caufield P.W."/>
            <person name="Cui Y."/>
            <person name="Zhang H."/>
            <person name="O'Toole P.W."/>
        </authorList>
    </citation>
    <scope>NUCLEOTIDE SEQUENCE [LARGE SCALE GENOMIC DNA]</scope>
    <source>
        <strain evidence="3 4">DSM 20623</strain>
    </source>
</reference>
<evidence type="ECO:0000256" key="1">
    <source>
        <dbReference type="SAM" id="Phobius"/>
    </source>
</evidence>
<evidence type="ECO:0000313" key="4">
    <source>
        <dbReference type="Proteomes" id="UP000051658"/>
    </source>
</evidence>
<proteinExistence type="predicted"/>
<keyword evidence="1" id="KW-0812">Transmembrane</keyword>
<gene>
    <name evidence="3" type="ORF">IV74_GL002350</name>
</gene>
<feature type="transmembrane region" description="Helical" evidence="1">
    <location>
        <begin position="166"/>
        <end position="187"/>
    </location>
</feature>
<dbReference type="Proteomes" id="UP000051658">
    <property type="component" value="Unassembled WGS sequence"/>
</dbReference>
<dbReference type="EMBL" id="JQBS01000035">
    <property type="protein sequence ID" value="KRN54763.1"/>
    <property type="molecule type" value="Genomic_DNA"/>
</dbReference>
<keyword evidence="1" id="KW-1133">Transmembrane helix</keyword>
<sequence>MDLTKEYFKELKSYFSEDDLESYYEIKEDLMDHIEACKEDGQTVEEALSSLASPKEVADDFFEDRRLQTAMNAEKDVIPSEEIQSVFLGTQKKKMKILAMSIFTVVRIFFMSLLLFVLFYFLVYLGEEMINEKHLAIIPLSSSLMIVAIISLGFRKKRLFKKIHLSGWTSVVLVFLSLIILAGAFLAGDLFYQGIKIEQDLVIKNEKDVKLIMDSDADVEITTVEVPKNEEFRIFLSGRFKKSELTKINHAIKGNKFDLKVDKRNKFDFFTRTGSSEMVVFIPEGTKLDSLDFNLTKGELRIIDLHVDHFNLNLVDGDLYGKNITSNRGEIYSEFGEVVIEDSKTNLKVDSQKGKTILTMITGDVEANIEDGLSIFKDLTSKKVNVKSNSGKFILEDSTIQKLVAVSNDGQSIVKRTKGSVDLKTTTGKMILRSNNGPLKVVNDEGTIISIQHDNLNADIKSESGFIKWIQDSDADIRIVAVSKTGDVTNEFNSKKKAPYKVKLKSDTGMIRVIKKVN</sequence>
<dbReference type="RefSeq" id="WP_034568803.1">
    <property type="nucleotide sequence ID" value="NZ_JQBS01000035.1"/>
</dbReference>
<name>A0A0R2HQH6_CARDV</name>
<comment type="caution">
    <text evidence="3">The sequence shown here is derived from an EMBL/GenBank/DDBJ whole genome shotgun (WGS) entry which is preliminary data.</text>
</comment>
<keyword evidence="4" id="KW-1185">Reference proteome</keyword>